<keyword evidence="3" id="KW-1185">Reference proteome</keyword>
<dbReference type="Pfam" id="PF20557">
    <property type="entry name" value="DnaT_2"/>
    <property type="match status" value="1"/>
</dbReference>
<evidence type="ECO:0000313" key="3">
    <source>
        <dbReference type="Proteomes" id="UP001056973"/>
    </source>
</evidence>
<dbReference type="EMBL" id="ON331942">
    <property type="protein sequence ID" value="UQM93938.1"/>
    <property type="molecule type" value="Genomic_DNA"/>
</dbReference>
<sequence length="183" mass="19799">MAFTQQNDDGTVDNANAYTDPATVRAYWADRGVDLSASTDDQLKAAIVKATTYLDARYKFVGYQMRRLQGTQWPRGGLTTTPWPNDSGYSFLRGLPPALIAATCMLTTRALTKDLMPDPTYDASGQKVTEETKKVGPIEVSKKYAESFGAGLASSTPQYPEVTLTLQNANMIASGNSGQVVRG</sequence>
<feature type="domain" description="Putative DnaT-like" evidence="1">
    <location>
        <begin position="10"/>
        <end position="182"/>
    </location>
</feature>
<proteinExistence type="predicted"/>
<name>A0A9E7DKZ1_9CAUD</name>
<evidence type="ECO:0000259" key="1">
    <source>
        <dbReference type="Pfam" id="PF20557"/>
    </source>
</evidence>
<reference evidence="2" key="1">
    <citation type="submission" date="2022-04" db="EMBL/GenBank/DDBJ databases">
        <authorList>
            <person name="Wang L."/>
            <person name="Zhang J."/>
            <person name="Wang J."/>
        </authorList>
    </citation>
    <scope>NUCLEOTIDE SEQUENCE</scope>
</reference>
<protein>
    <submittedName>
        <fullName evidence="2">Structral protein</fullName>
    </submittedName>
</protein>
<dbReference type="Proteomes" id="UP001056973">
    <property type="component" value="Segment"/>
</dbReference>
<evidence type="ECO:0000313" key="2">
    <source>
        <dbReference type="EMBL" id="UQM93938.1"/>
    </source>
</evidence>
<gene>
    <name evidence="2" type="ORF">vBSmQDWS359_21</name>
</gene>
<organism evidence="2 3">
    <name type="scientific">Stenotrophomonas phage vB_Sm_QDWS359</name>
    <dbReference type="NCBI Taxonomy" id="2943841"/>
    <lineage>
        <taxon>Viruses</taxon>
        <taxon>Duplodnaviria</taxon>
        <taxon>Heunggongvirae</taxon>
        <taxon>Uroviricota</taxon>
        <taxon>Caudoviricetes</taxon>
        <taxon>Mesyanzhinovviridae</taxon>
        <taxon>Bradleyvirinae</taxon>
        <taxon>Xooduovirus</taxon>
        <taxon>Xooduovirus QDWS359</taxon>
    </lineage>
</organism>
<dbReference type="InterPro" id="IPR046787">
    <property type="entry name" value="DnaT_2"/>
</dbReference>
<accession>A0A9E7DKZ1</accession>